<proteinExistence type="predicted"/>
<dbReference type="Proteomes" id="UP000034894">
    <property type="component" value="Unassembled WGS sequence"/>
</dbReference>
<reference evidence="1 2" key="1">
    <citation type="journal article" date="2015" name="Nature">
        <title>rRNA introns, odd ribosomes, and small enigmatic genomes across a large radiation of phyla.</title>
        <authorList>
            <person name="Brown C.T."/>
            <person name="Hug L.A."/>
            <person name="Thomas B.C."/>
            <person name="Sharon I."/>
            <person name="Castelle C.J."/>
            <person name="Singh A."/>
            <person name="Wilkins M.J."/>
            <person name="Williams K.H."/>
            <person name="Banfield J.F."/>
        </authorList>
    </citation>
    <scope>NUCLEOTIDE SEQUENCE [LARGE SCALE GENOMIC DNA]</scope>
</reference>
<protein>
    <submittedName>
        <fullName evidence="1">Uncharacterized protein</fullName>
    </submittedName>
</protein>
<evidence type="ECO:0000313" key="2">
    <source>
        <dbReference type="Proteomes" id="UP000034894"/>
    </source>
</evidence>
<organism evidence="1 2">
    <name type="scientific">Candidatus Gottesmanbacteria bacterium GW2011_GWA2_43_14</name>
    <dbReference type="NCBI Taxonomy" id="1618443"/>
    <lineage>
        <taxon>Bacteria</taxon>
        <taxon>Candidatus Gottesmaniibacteriota</taxon>
    </lineage>
</organism>
<comment type="caution">
    <text evidence="1">The sequence shown here is derived from an EMBL/GenBank/DDBJ whole genome shotgun (WGS) entry which is preliminary data.</text>
</comment>
<gene>
    <name evidence="1" type="ORF">UV73_C0013G0030</name>
</gene>
<name>A0A0G1DDC3_9BACT</name>
<sequence length="203" mass="23910">MNLPIDEVKKLYFEEGLSAKIVGERLGASVWQVIKFMKKNNLARRKAAETISLAFWKIAPTFEARGDLTEVERELKIAGLMLYWGEGTKYRDQIVDLANSDPVMIKIFLQMLRTVYGILEEKLRVLIYCYSDQDVNKLKEYWMKITNISEKQFIKPYIRQDFLEKKKNKMPNGLIHIRYHDKKLYNLMKNDTDEIVKSFSMPG</sequence>
<dbReference type="AlphaFoldDB" id="A0A0G1DDC3"/>
<dbReference type="STRING" id="1618443.UV73_C0013G0030"/>
<evidence type="ECO:0000313" key="1">
    <source>
        <dbReference type="EMBL" id="KKS95885.1"/>
    </source>
</evidence>
<accession>A0A0G1DDC3</accession>
<dbReference type="EMBL" id="LCFP01000013">
    <property type="protein sequence ID" value="KKS95885.1"/>
    <property type="molecule type" value="Genomic_DNA"/>
</dbReference>